<reference evidence="5" key="1">
    <citation type="journal article" date="2023" name="Mol. Biol. Evol.">
        <title>Third-Generation Sequencing Reveals the Adaptive Role of the Epigenome in Three Deep-Sea Polychaetes.</title>
        <authorList>
            <person name="Perez M."/>
            <person name="Aroh O."/>
            <person name="Sun Y."/>
            <person name="Lan Y."/>
            <person name="Juniper S.K."/>
            <person name="Young C.R."/>
            <person name="Angers B."/>
            <person name="Qian P.Y."/>
        </authorList>
    </citation>
    <scope>NUCLEOTIDE SEQUENCE</scope>
    <source>
        <strain evidence="5">R07B-5</strain>
    </source>
</reference>
<evidence type="ECO:0000259" key="4">
    <source>
        <dbReference type="Pfam" id="PF18293"/>
    </source>
</evidence>
<feature type="compositionally biased region" description="Polar residues" evidence="3">
    <location>
        <begin position="385"/>
        <end position="396"/>
    </location>
</feature>
<dbReference type="PANTHER" id="PTHR22922">
    <property type="entry name" value="GPI-ANCHORED PROTEIN P137"/>
    <property type="match status" value="1"/>
</dbReference>
<dbReference type="Pfam" id="PF18293">
    <property type="entry name" value="Caprin-1_dimer"/>
    <property type="match status" value="1"/>
</dbReference>
<feature type="compositionally biased region" description="Polar residues" evidence="3">
    <location>
        <begin position="662"/>
        <end position="675"/>
    </location>
</feature>
<feature type="region of interest" description="Disordered" evidence="3">
    <location>
        <begin position="375"/>
        <end position="396"/>
    </location>
</feature>
<gene>
    <name evidence="5" type="ORF">NP493_24g06003</name>
</gene>
<dbReference type="Proteomes" id="UP001209878">
    <property type="component" value="Unassembled WGS sequence"/>
</dbReference>
<organism evidence="5 6">
    <name type="scientific">Ridgeia piscesae</name>
    <name type="common">Tubeworm</name>
    <dbReference type="NCBI Taxonomy" id="27915"/>
    <lineage>
        <taxon>Eukaryota</taxon>
        <taxon>Metazoa</taxon>
        <taxon>Spiralia</taxon>
        <taxon>Lophotrochozoa</taxon>
        <taxon>Annelida</taxon>
        <taxon>Polychaeta</taxon>
        <taxon>Sedentaria</taxon>
        <taxon>Canalipalpata</taxon>
        <taxon>Sabellida</taxon>
        <taxon>Siboglinidae</taxon>
        <taxon>Ridgeia</taxon>
    </lineage>
</organism>
<sequence>MPSASTKPETKASVEVTDPIKQVIVIVEKKVRNLEKRKLKLDGYRQKYADGEELNADQKEAIGRYDGVIQSLELAREFQKQFAGITSESEKLQRKQAKREKLERQAAECRRLKELLQLQNLLDSLGSETARSDFMSGNNGAVALKEEELDKLDELYQLISPSREDNCSYDEQLNEASEHMQNYLDSKDKEVAGTTYKALHDLVTRIEECNYFDSTNKTAQPEMMEIQSDEEDLVQDVAIQAAFAEIDVSQQIPTDTAPVDQQENQPELLEDVHSSTTNTQEAEPPAETQKTNMFEATQAGFEDSSFFSTVSINRPRQFKEIVSSVQGNFDFLQESQIDLEHSKRAQSGYQKKSLISASVDHFTAPQHITQSSLTPEMQEPAVPNETAQHSAPQQQQFTDSLITSQATNVSLVSQQGVLDSYASAEQGFGQNHMNMQVTGSTHSFSEQASKLAVQMTSIDPSVVLSSADGPQPIPMPNETIPGQSLTVQGFTDTQGQGDQLSPDSQEKKPFSMNPNADIFRSMYPQQAMSLTQQQQQQAVGHLANSGPPMPSAHDSKFYNQSLQSSEYQGGTFGGTSYVRGGGTRRGGQTRASRGGSGSPANSFPRSGGTNNRGVASFNMPRGGGGSFPNSRGNSRGVIRSGGPPRGARGSNGGPNRGGYNRTNSGTVAPQSAQQA</sequence>
<dbReference type="InterPro" id="IPR041637">
    <property type="entry name" value="Caprin-1_dimer"/>
</dbReference>
<evidence type="ECO:0000256" key="2">
    <source>
        <dbReference type="SAM" id="Coils"/>
    </source>
</evidence>
<evidence type="ECO:0000313" key="5">
    <source>
        <dbReference type="EMBL" id="KAK2192725.1"/>
    </source>
</evidence>
<comment type="similarity">
    <text evidence="1">Belongs to the caprin family.</text>
</comment>
<dbReference type="InterPro" id="IPR028816">
    <property type="entry name" value="Caprin"/>
</dbReference>
<dbReference type="GO" id="GO:0003723">
    <property type="term" value="F:RNA binding"/>
    <property type="evidence" value="ECO:0007669"/>
    <property type="project" value="TreeGrafter"/>
</dbReference>
<dbReference type="GO" id="GO:0005737">
    <property type="term" value="C:cytoplasm"/>
    <property type="evidence" value="ECO:0007669"/>
    <property type="project" value="TreeGrafter"/>
</dbReference>
<dbReference type="PANTHER" id="PTHR22922:SF19">
    <property type="entry name" value="CAPRIN HOMOLOG"/>
    <property type="match status" value="1"/>
</dbReference>
<feature type="compositionally biased region" description="Polar residues" evidence="3">
    <location>
        <begin position="599"/>
        <end position="613"/>
    </location>
</feature>
<evidence type="ECO:0000256" key="3">
    <source>
        <dbReference type="SAM" id="MobiDB-lite"/>
    </source>
</evidence>
<protein>
    <recommendedName>
        <fullName evidence="4">Caprin-1 dimerization domain-containing protein</fullName>
    </recommendedName>
</protein>
<feature type="domain" description="Caprin-1 dimerization" evidence="4">
    <location>
        <begin position="98"/>
        <end position="213"/>
    </location>
</feature>
<feature type="compositionally biased region" description="Low complexity" evidence="3">
    <location>
        <begin position="488"/>
        <end position="499"/>
    </location>
</feature>
<feature type="compositionally biased region" description="Polar residues" evidence="3">
    <location>
        <begin position="557"/>
        <end position="568"/>
    </location>
</feature>
<feature type="region of interest" description="Disordered" evidence="3">
    <location>
        <begin position="477"/>
        <end position="675"/>
    </location>
</feature>
<proteinExistence type="inferred from homology"/>
<evidence type="ECO:0000256" key="1">
    <source>
        <dbReference type="ARBA" id="ARBA00007950"/>
    </source>
</evidence>
<name>A0AAD9PDE3_RIDPI</name>
<evidence type="ECO:0000313" key="6">
    <source>
        <dbReference type="Proteomes" id="UP001209878"/>
    </source>
</evidence>
<feature type="coiled-coil region" evidence="2">
    <location>
        <begin position="85"/>
        <end position="119"/>
    </location>
</feature>
<keyword evidence="6" id="KW-1185">Reference proteome</keyword>
<dbReference type="EMBL" id="JAODUO010000024">
    <property type="protein sequence ID" value="KAK2192725.1"/>
    <property type="molecule type" value="Genomic_DNA"/>
</dbReference>
<dbReference type="AlphaFoldDB" id="A0AAD9PDE3"/>
<keyword evidence="2" id="KW-0175">Coiled coil</keyword>
<comment type="caution">
    <text evidence="5">The sequence shown here is derived from an EMBL/GenBank/DDBJ whole genome shotgun (WGS) entry which is preliminary data.</text>
</comment>
<accession>A0AAD9PDE3</accession>